<dbReference type="EnsemblBacteria" id="CAD78347">
    <property type="protein sequence ID" value="CAD78347"/>
    <property type="gene ID" value="RB5207"/>
</dbReference>
<dbReference type="AlphaFoldDB" id="Q7UGI2"/>
<sequence>MGFSERLAYVRFYPIIPADLLSPIWTAADWSRVGCAGMDCSRCETHCAQRKSHARMMSIQAWLQS</sequence>
<proteinExistence type="predicted"/>
<dbReference type="KEGG" id="rba:RB5207"/>
<organism evidence="1 2">
    <name type="scientific">Rhodopirellula baltica (strain DSM 10527 / NCIMB 13988 / SH1)</name>
    <dbReference type="NCBI Taxonomy" id="243090"/>
    <lineage>
        <taxon>Bacteria</taxon>
        <taxon>Pseudomonadati</taxon>
        <taxon>Planctomycetota</taxon>
        <taxon>Planctomycetia</taxon>
        <taxon>Pirellulales</taxon>
        <taxon>Pirellulaceae</taxon>
        <taxon>Rhodopirellula</taxon>
    </lineage>
</organism>
<dbReference type="HOGENOM" id="CLU_2846919_0_0_0"/>
<evidence type="ECO:0000313" key="1">
    <source>
        <dbReference type="EMBL" id="CAD78347.1"/>
    </source>
</evidence>
<dbReference type="InParanoid" id="Q7UGI2"/>
<dbReference type="STRING" id="243090.RB5207"/>
<gene>
    <name evidence="1" type="ordered locus">RB5207</name>
</gene>
<keyword evidence="2" id="KW-1185">Reference proteome</keyword>
<name>Q7UGI2_RHOBA</name>
<reference evidence="1 2" key="1">
    <citation type="journal article" date="2003" name="Proc. Natl. Acad. Sci. U.S.A.">
        <title>Complete genome sequence of the marine planctomycete Pirellula sp. strain 1.</title>
        <authorList>
            <person name="Gloeckner F.O."/>
            <person name="Kube M."/>
            <person name="Bauer M."/>
            <person name="Teeling H."/>
            <person name="Lombardot T."/>
            <person name="Ludwig W."/>
            <person name="Gade D."/>
            <person name="Beck A."/>
            <person name="Borzym K."/>
            <person name="Heitmann K."/>
            <person name="Rabus R."/>
            <person name="Schlesner H."/>
            <person name="Amann R."/>
            <person name="Reinhardt R."/>
        </authorList>
    </citation>
    <scope>NUCLEOTIDE SEQUENCE [LARGE SCALE GENOMIC DNA]</scope>
    <source>
        <strain evidence="2">DSM 10527 / NCIMB 13988 / SH1</strain>
    </source>
</reference>
<dbReference type="EMBL" id="BX294141">
    <property type="protein sequence ID" value="CAD78347.1"/>
    <property type="molecule type" value="Genomic_DNA"/>
</dbReference>
<protein>
    <submittedName>
        <fullName evidence="1">Uncharacterized protein</fullName>
    </submittedName>
</protein>
<evidence type="ECO:0000313" key="2">
    <source>
        <dbReference type="Proteomes" id="UP000001025"/>
    </source>
</evidence>
<accession>Q7UGI2</accession>
<dbReference type="Proteomes" id="UP000001025">
    <property type="component" value="Chromosome"/>
</dbReference>